<dbReference type="AlphaFoldDB" id="G8RIG5"/>
<evidence type="ECO:0000256" key="2">
    <source>
        <dbReference type="PROSITE-ProRule" id="PRU00335"/>
    </source>
</evidence>
<name>G8RIG5_MYCRN</name>
<feature type="domain" description="HTH tetR-type" evidence="3">
    <location>
        <begin position="214"/>
        <end position="274"/>
    </location>
</feature>
<dbReference type="GO" id="GO:0003700">
    <property type="term" value="F:DNA-binding transcription factor activity"/>
    <property type="evidence" value="ECO:0007669"/>
    <property type="project" value="TreeGrafter"/>
</dbReference>
<sequence>MEPAVSTVKRRPKDRKQQILEQAVRLFIDRGFHSVKLEDIAEAAGVTARALYRHYDNKQALLAAAIQTGQEQYQSARLVSQGDTPSTPRPLSVELPDLIAAAVASRSLSVLWQREARYLDDAERGEVRRRINAIVAGMYEGVRLETGDLSPAHTELRAWAVASTLTSLGRHNLTLPGDELAELLSRACMAAALTPPVRDLQPLAAAPNDQRALFSRHETLLATGARLFRARGYPAVSTSEIGKGAGIAGPGLYRTFSSKQAILDALIRRLDEWWNLESIRALRADLDPAECLRTLVEGRVGISLDDPDLVSVSITELSHASAEVNDDYTRNQADRDGIWIDLIRQQIPETTVPQARLLVAAAISFIDDAVRTWHLRRYAGVEDEITALALSIMTSRSHQSAQRVPPSAS</sequence>
<proteinExistence type="predicted"/>
<reference evidence="4 5" key="1">
    <citation type="submission" date="2011-12" db="EMBL/GenBank/DDBJ databases">
        <title>Complete sequence of Mycobacterium rhodesiae NBB3.</title>
        <authorList>
            <consortium name="US DOE Joint Genome Institute"/>
            <person name="Lucas S."/>
            <person name="Han J."/>
            <person name="Lapidus A."/>
            <person name="Cheng J.-F."/>
            <person name="Goodwin L."/>
            <person name="Pitluck S."/>
            <person name="Peters L."/>
            <person name="Mikhailova N."/>
            <person name="Gu W."/>
            <person name="Detter J.C."/>
            <person name="Han C."/>
            <person name="Tapia R."/>
            <person name="Land M."/>
            <person name="Hauser L."/>
            <person name="Kyrpides N."/>
            <person name="Ivanova N."/>
            <person name="Pagani I."/>
            <person name="Mattes T."/>
            <person name="Holmes A."/>
            <person name="Rutledge P."/>
            <person name="Paulsen I."/>
            <person name="Coleman N."/>
            <person name="Woyke T."/>
        </authorList>
    </citation>
    <scope>NUCLEOTIDE SEQUENCE [LARGE SCALE GENOMIC DNA]</scope>
    <source>
        <strain evidence="4 5">NBB3</strain>
    </source>
</reference>
<dbReference type="PANTHER" id="PTHR30055">
    <property type="entry name" value="HTH-TYPE TRANSCRIPTIONAL REGULATOR RUTR"/>
    <property type="match status" value="1"/>
</dbReference>
<dbReference type="InterPro" id="IPR050109">
    <property type="entry name" value="HTH-type_TetR-like_transc_reg"/>
</dbReference>
<keyword evidence="5" id="KW-1185">Reference proteome</keyword>
<keyword evidence="1 2" id="KW-0238">DNA-binding</keyword>
<dbReference type="PRINTS" id="PR00455">
    <property type="entry name" value="HTHTETR"/>
</dbReference>
<evidence type="ECO:0000313" key="5">
    <source>
        <dbReference type="Proteomes" id="UP000005442"/>
    </source>
</evidence>
<dbReference type="Gene3D" id="1.10.357.10">
    <property type="entry name" value="Tetracycline Repressor, domain 2"/>
    <property type="match status" value="2"/>
</dbReference>
<dbReference type="Pfam" id="PF00440">
    <property type="entry name" value="TetR_N"/>
    <property type="match status" value="2"/>
</dbReference>
<dbReference type="KEGG" id="mrh:MycrhN_4178"/>
<gene>
    <name evidence="4" type="ordered locus">MycrhN_4178</name>
</gene>
<dbReference type="InterPro" id="IPR009057">
    <property type="entry name" value="Homeodomain-like_sf"/>
</dbReference>
<dbReference type="InterPro" id="IPR001647">
    <property type="entry name" value="HTH_TetR"/>
</dbReference>
<dbReference type="PANTHER" id="PTHR30055:SF237">
    <property type="entry name" value="TRANSCRIPTIONAL REPRESSOR MCE3R"/>
    <property type="match status" value="1"/>
</dbReference>
<dbReference type="STRING" id="710685.MycrhN_4178"/>
<accession>G8RIG5</accession>
<protein>
    <submittedName>
        <fullName evidence="4">Transcriptional regulator</fullName>
    </submittedName>
</protein>
<dbReference type="PROSITE" id="PS50977">
    <property type="entry name" value="HTH_TETR_2"/>
    <property type="match status" value="2"/>
</dbReference>
<dbReference type="SUPFAM" id="SSF46689">
    <property type="entry name" value="Homeodomain-like"/>
    <property type="match status" value="2"/>
</dbReference>
<dbReference type="GO" id="GO:0000976">
    <property type="term" value="F:transcription cis-regulatory region binding"/>
    <property type="evidence" value="ECO:0007669"/>
    <property type="project" value="TreeGrafter"/>
</dbReference>
<dbReference type="EMBL" id="CP003169">
    <property type="protein sequence ID" value="AEV74680.1"/>
    <property type="molecule type" value="Genomic_DNA"/>
</dbReference>
<evidence type="ECO:0000259" key="3">
    <source>
        <dbReference type="PROSITE" id="PS50977"/>
    </source>
</evidence>
<evidence type="ECO:0000313" key="4">
    <source>
        <dbReference type="EMBL" id="AEV74680.1"/>
    </source>
</evidence>
<dbReference type="RefSeq" id="WP_014212430.1">
    <property type="nucleotide sequence ID" value="NC_016604.1"/>
</dbReference>
<dbReference type="PATRIC" id="fig|710685.3.peg.4191"/>
<dbReference type="HOGENOM" id="CLU_055812_0_0_11"/>
<dbReference type="Proteomes" id="UP000005442">
    <property type="component" value="Chromosome"/>
</dbReference>
<dbReference type="eggNOG" id="COG1309">
    <property type="taxonomic scope" value="Bacteria"/>
</dbReference>
<feature type="DNA-binding region" description="H-T-H motif" evidence="2">
    <location>
        <begin position="36"/>
        <end position="55"/>
    </location>
</feature>
<dbReference type="Gene3D" id="1.10.10.60">
    <property type="entry name" value="Homeodomain-like"/>
    <property type="match status" value="2"/>
</dbReference>
<evidence type="ECO:0000256" key="1">
    <source>
        <dbReference type="ARBA" id="ARBA00023125"/>
    </source>
</evidence>
<dbReference type="OrthoDB" id="4456617at2"/>
<organism evidence="4 5">
    <name type="scientific">Mycolicibacterium rhodesiae (strain NBB3)</name>
    <name type="common">Mycobacterium rhodesiae</name>
    <dbReference type="NCBI Taxonomy" id="710685"/>
    <lineage>
        <taxon>Bacteria</taxon>
        <taxon>Bacillati</taxon>
        <taxon>Actinomycetota</taxon>
        <taxon>Actinomycetes</taxon>
        <taxon>Mycobacteriales</taxon>
        <taxon>Mycobacteriaceae</taxon>
        <taxon>Mycolicibacterium</taxon>
    </lineage>
</organism>
<feature type="domain" description="HTH tetR-type" evidence="3">
    <location>
        <begin position="13"/>
        <end position="73"/>
    </location>
</feature>
<feature type="DNA-binding region" description="H-T-H motif" evidence="2">
    <location>
        <begin position="237"/>
        <end position="256"/>
    </location>
</feature>